<dbReference type="InterPro" id="IPR000160">
    <property type="entry name" value="GGDEF_dom"/>
</dbReference>
<dbReference type="PANTHER" id="PTHR44757:SF2">
    <property type="entry name" value="BIOFILM ARCHITECTURE MAINTENANCE PROTEIN MBAA"/>
    <property type="match status" value="1"/>
</dbReference>
<dbReference type="PROSITE" id="PS50883">
    <property type="entry name" value="EAL"/>
    <property type="match status" value="1"/>
</dbReference>
<evidence type="ECO:0000259" key="3">
    <source>
        <dbReference type="PROSITE" id="PS50887"/>
    </source>
</evidence>
<name>A0ABT1CAH3_9HYPH</name>
<dbReference type="SUPFAM" id="SSF141868">
    <property type="entry name" value="EAL domain-like"/>
    <property type="match status" value="1"/>
</dbReference>
<accession>A0ABT1CAH3</accession>
<evidence type="ECO:0000313" key="4">
    <source>
        <dbReference type="EMBL" id="MCO6051821.1"/>
    </source>
</evidence>
<protein>
    <submittedName>
        <fullName evidence="4">EAL domain-containing protein</fullName>
    </submittedName>
</protein>
<dbReference type="Gene3D" id="3.30.70.270">
    <property type="match status" value="1"/>
</dbReference>
<dbReference type="PROSITE" id="PS50887">
    <property type="entry name" value="GGDEF"/>
    <property type="match status" value="1"/>
</dbReference>
<keyword evidence="5" id="KW-1185">Reference proteome</keyword>
<dbReference type="Proteomes" id="UP001205906">
    <property type="component" value="Unassembled WGS sequence"/>
</dbReference>
<feature type="compositionally biased region" description="Low complexity" evidence="1">
    <location>
        <begin position="81"/>
        <end position="92"/>
    </location>
</feature>
<dbReference type="CDD" id="cd01948">
    <property type="entry name" value="EAL"/>
    <property type="match status" value="1"/>
</dbReference>
<gene>
    <name evidence="4" type="ORF">NGM99_18710</name>
</gene>
<dbReference type="InterPro" id="IPR029787">
    <property type="entry name" value="Nucleotide_cyclase"/>
</dbReference>
<dbReference type="PANTHER" id="PTHR44757">
    <property type="entry name" value="DIGUANYLATE CYCLASE DGCP"/>
    <property type="match status" value="1"/>
</dbReference>
<dbReference type="InterPro" id="IPR035919">
    <property type="entry name" value="EAL_sf"/>
</dbReference>
<sequence>MSRHRVASGRLLLLVGASGLVAVAIIVLALAWAGSESDAAALERQRSLVNARLQDQVTQVRDLIGKLGESHARLQGDHASAEPAGSADAAAGQRRDGNDLAFLRRAAIEVFGFDRAFIANRDGLIATANEPSAQNGYRWIKPLLKPLWDEAGENGKAQPVRPGEADAPDGRATARLMRLEGRPSIVALAPVAGVAADSAPASSAAAPSIVVVRYLDGSALDKLSRDQGLAGARYARSADADGNEVSFQVDDSGTGEPIGFIIWTPDLPGSIVIHRLVPALSIATLMFAALFGALVILLRKSLSELNDSEEHARHLANHDVLTQLPNRALFTARLEEGVRQARGQSVFLAVALVDLDRFKAVNDTHGHAAGDELIRQAAKRMSDQIGSGDTLARLGGDEFAIIFHDKSPLDERVGAICRQIIQALEQPFILDDTSAASYVSASVGIAFWDKDTVLSDELLRKADLALYEAKRQGRARSVLFDSSLGDGKSDADALQRELRILLAQSGHARAGQDSSSPEATSAAKEPNPSGALELHYQAVFREDDGWHVSGAEALVRWRHPERGLIAPDRFIPMAEESGLIHEIGRWVLRRACIDASAWPSDIPVAVNVSPVQLRHSAFVSDVERILRETGFPATRLEIEVTESALIGGSKDAARTLEALRAMGIKIALDDFGTGYSSLSHLLRFEVDRIKIDRSFVSRLGRSAEATSLISSIIQLGRSLGIMVTAEGIELESQRDFLVAVGCTDLQGFLFSKPSPLHENGCLDYDERLPQSVSNGPDRLDAKV</sequence>
<evidence type="ECO:0000259" key="2">
    <source>
        <dbReference type="PROSITE" id="PS50883"/>
    </source>
</evidence>
<dbReference type="NCBIfam" id="TIGR00254">
    <property type="entry name" value="GGDEF"/>
    <property type="match status" value="1"/>
</dbReference>
<dbReference type="InterPro" id="IPR052155">
    <property type="entry name" value="Biofilm_reg_signaling"/>
</dbReference>
<dbReference type="SMART" id="SM00267">
    <property type="entry name" value="GGDEF"/>
    <property type="match status" value="1"/>
</dbReference>
<feature type="region of interest" description="Disordered" evidence="1">
    <location>
        <begin position="506"/>
        <end position="527"/>
    </location>
</feature>
<dbReference type="Pfam" id="PF05228">
    <property type="entry name" value="CHASE4"/>
    <property type="match status" value="1"/>
</dbReference>
<comment type="caution">
    <text evidence="4">The sequence shown here is derived from an EMBL/GenBank/DDBJ whole genome shotgun (WGS) entry which is preliminary data.</text>
</comment>
<dbReference type="InterPro" id="IPR001633">
    <property type="entry name" value="EAL_dom"/>
</dbReference>
<dbReference type="EMBL" id="JAMXQS010000009">
    <property type="protein sequence ID" value="MCO6051821.1"/>
    <property type="molecule type" value="Genomic_DNA"/>
</dbReference>
<dbReference type="Gene3D" id="3.20.20.450">
    <property type="entry name" value="EAL domain"/>
    <property type="match status" value="1"/>
</dbReference>
<evidence type="ECO:0000313" key="5">
    <source>
        <dbReference type="Proteomes" id="UP001205906"/>
    </source>
</evidence>
<evidence type="ECO:0000256" key="1">
    <source>
        <dbReference type="SAM" id="MobiDB-lite"/>
    </source>
</evidence>
<dbReference type="Pfam" id="PF00563">
    <property type="entry name" value="EAL"/>
    <property type="match status" value="1"/>
</dbReference>
<dbReference type="SUPFAM" id="SSF55073">
    <property type="entry name" value="Nucleotide cyclase"/>
    <property type="match status" value="1"/>
</dbReference>
<dbReference type="SMART" id="SM00052">
    <property type="entry name" value="EAL"/>
    <property type="match status" value="1"/>
</dbReference>
<dbReference type="RefSeq" id="WP_252821774.1">
    <property type="nucleotide sequence ID" value="NZ_JAMXQS010000009.1"/>
</dbReference>
<organism evidence="4 5">
    <name type="scientific">Mesorhizobium liriopis</name>
    <dbReference type="NCBI Taxonomy" id="2953882"/>
    <lineage>
        <taxon>Bacteria</taxon>
        <taxon>Pseudomonadati</taxon>
        <taxon>Pseudomonadota</taxon>
        <taxon>Alphaproteobacteria</taxon>
        <taxon>Hyphomicrobiales</taxon>
        <taxon>Phyllobacteriaceae</taxon>
        <taxon>Mesorhizobium</taxon>
    </lineage>
</organism>
<feature type="domain" description="GGDEF" evidence="3">
    <location>
        <begin position="346"/>
        <end position="482"/>
    </location>
</feature>
<proteinExistence type="predicted"/>
<dbReference type="InterPro" id="IPR007892">
    <property type="entry name" value="CHASE4"/>
</dbReference>
<feature type="domain" description="EAL" evidence="2">
    <location>
        <begin position="512"/>
        <end position="767"/>
    </location>
</feature>
<dbReference type="Pfam" id="PF00990">
    <property type="entry name" value="GGDEF"/>
    <property type="match status" value="1"/>
</dbReference>
<reference evidence="4 5" key="1">
    <citation type="submission" date="2022-06" db="EMBL/GenBank/DDBJ databases">
        <title>Mesorhizobium sp. strain RP14 Genome sequencing and assembly.</title>
        <authorList>
            <person name="Kim I."/>
        </authorList>
    </citation>
    <scope>NUCLEOTIDE SEQUENCE [LARGE SCALE GENOMIC DNA]</scope>
    <source>
        <strain evidence="5">RP14(2022)</strain>
    </source>
</reference>
<dbReference type="CDD" id="cd01949">
    <property type="entry name" value="GGDEF"/>
    <property type="match status" value="1"/>
</dbReference>
<feature type="region of interest" description="Disordered" evidence="1">
    <location>
        <begin position="72"/>
        <end position="92"/>
    </location>
</feature>
<dbReference type="InterPro" id="IPR043128">
    <property type="entry name" value="Rev_trsase/Diguanyl_cyclase"/>
</dbReference>